<dbReference type="EMBL" id="CAKMNS010000434">
    <property type="protein sequence ID" value="CAH1277643.1"/>
    <property type="molecule type" value="Genomic_DNA"/>
</dbReference>
<sequence length="153" mass="16970">MEVQFFLMESNRDKTPQPAAEAAYVAAGLGPKTVTISTSMDHKQVELRLIQAYPKLRQLPGGWLLKKVYQGGSGSRPLIFAPAGQDGYPGKWFQKASKTTKFYVAPMQFDLPLEPLPDTAEEFLDTPKTECKSCSKKVPIPLLVDHLARCETV</sequence>
<name>A0A8S4MQB1_BRALA</name>
<reference evidence="1" key="1">
    <citation type="submission" date="2022-01" db="EMBL/GenBank/DDBJ databases">
        <authorList>
            <person name="Braso-Vives M."/>
        </authorList>
    </citation>
    <scope>NUCLEOTIDE SEQUENCE</scope>
</reference>
<dbReference type="AlphaFoldDB" id="A0A8S4MQB1"/>
<gene>
    <name evidence="1" type="primary">Hypp9736</name>
    <name evidence="1" type="ORF">BLAG_LOCUS26377</name>
</gene>
<proteinExistence type="predicted"/>
<keyword evidence="2" id="KW-1185">Reference proteome</keyword>
<evidence type="ECO:0000313" key="2">
    <source>
        <dbReference type="Proteomes" id="UP000838412"/>
    </source>
</evidence>
<accession>A0A8S4MQB1</accession>
<protein>
    <submittedName>
        <fullName evidence="1">Hypp9736 protein</fullName>
    </submittedName>
</protein>
<comment type="caution">
    <text evidence="1">The sequence shown here is derived from an EMBL/GenBank/DDBJ whole genome shotgun (WGS) entry which is preliminary data.</text>
</comment>
<evidence type="ECO:0000313" key="1">
    <source>
        <dbReference type="EMBL" id="CAH1277643.1"/>
    </source>
</evidence>
<dbReference type="Proteomes" id="UP000838412">
    <property type="component" value="Unassembled WGS sequence"/>
</dbReference>
<organism evidence="1 2">
    <name type="scientific">Branchiostoma lanceolatum</name>
    <name type="common">Common lancelet</name>
    <name type="synonym">Amphioxus lanceolatum</name>
    <dbReference type="NCBI Taxonomy" id="7740"/>
    <lineage>
        <taxon>Eukaryota</taxon>
        <taxon>Metazoa</taxon>
        <taxon>Chordata</taxon>
        <taxon>Cephalochordata</taxon>
        <taxon>Leptocardii</taxon>
        <taxon>Amphioxiformes</taxon>
        <taxon>Branchiostomatidae</taxon>
        <taxon>Branchiostoma</taxon>
    </lineage>
</organism>
<dbReference type="OrthoDB" id="8758123at2759"/>